<name>A0AAW2HVB3_9NEOP</name>
<gene>
    <name evidence="3" type="ORF">PYX00_006200</name>
</gene>
<reference evidence="3" key="1">
    <citation type="journal article" date="2024" name="Gigascience">
        <title>Chromosome-level genome of the poultry shaft louse Menopon gallinae provides insight into the host-switching and adaptive evolution of parasitic lice.</title>
        <authorList>
            <person name="Xu Y."/>
            <person name="Ma L."/>
            <person name="Liu S."/>
            <person name="Liang Y."/>
            <person name="Liu Q."/>
            <person name="He Z."/>
            <person name="Tian L."/>
            <person name="Duan Y."/>
            <person name="Cai W."/>
            <person name="Li H."/>
            <person name="Song F."/>
        </authorList>
    </citation>
    <scope>NUCLEOTIDE SEQUENCE</scope>
    <source>
        <strain evidence="3">Cailab_2023a</strain>
    </source>
</reference>
<dbReference type="SUPFAM" id="SSF158702">
    <property type="entry name" value="Sec63 N-terminal domain-like"/>
    <property type="match status" value="1"/>
</dbReference>
<dbReference type="GO" id="GO:0003887">
    <property type="term" value="F:DNA-directed DNA polymerase activity"/>
    <property type="evidence" value="ECO:0007669"/>
    <property type="project" value="InterPro"/>
</dbReference>
<feature type="region of interest" description="Disordered" evidence="1">
    <location>
        <begin position="372"/>
        <end position="393"/>
    </location>
</feature>
<dbReference type="AlphaFoldDB" id="A0AAW2HVB3"/>
<evidence type="ECO:0000256" key="1">
    <source>
        <dbReference type="SAM" id="MobiDB-lite"/>
    </source>
</evidence>
<dbReference type="PANTHER" id="PTHR10133:SF62">
    <property type="entry name" value="DNA POLYMERASE THETA"/>
    <property type="match status" value="1"/>
</dbReference>
<dbReference type="PANTHER" id="PTHR10133">
    <property type="entry name" value="DNA POLYMERASE I"/>
    <property type="match status" value="1"/>
</dbReference>
<dbReference type="Gene3D" id="1.10.3380.20">
    <property type="match status" value="1"/>
</dbReference>
<dbReference type="GO" id="GO:0006261">
    <property type="term" value="P:DNA-templated DNA replication"/>
    <property type="evidence" value="ECO:0007669"/>
    <property type="project" value="InterPro"/>
</dbReference>
<feature type="region of interest" description="Disordered" evidence="1">
    <location>
        <begin position="572"/>
        <end position="594"/>
    </location>
</feature>
<dbReference type="Pfam" id="PF21099">
    <property type="entry name" value="POLQ_helical"/>
    <property type="match status" value="1"/>
</dbReference>
<proteinExistence type="predicted"/>
<protein>
    <recommendedName>
        <fullName evidence="2">POLQ-like helical domain-containing protein</fullName>
    </recommendedName>
</protein>
<sequence length="724" mass="80736">MKRVGEMVGVEESFLVRIAKGTLNPNTVENRIKLSIHRRFYTALALQDLVNEVPLTEVAEKYQCNKGTLQSLQQSAATYAGMVTEFTKKLGWGSIELIFSQFQERLQFGVQRDLCELMRLPLLNVIRARALFNAGYKSLVAIANGNASDLENVLYSSIPFQTRKDIAGETSFERIERNRLQTIWITGNADLSVRKAAEILIEQARNALELEMGIEGAQWGNQVQNSQSTGQSGMTDKTVLSVAAKCTGALEEQNITISNSSVVHDNSIIINKEKTENVIASCAKAIPEPCTPQQGNTNQRISTPIEENVRRSLCNISGISSIASKFNSPEISKRNETDYFASSFNIDNIMNFTEVVKKFDKIPEESGKVFKVDESDASSTRSDSPICEKSDTVKSERLSGDMFLLQEAEANDDTLRGSDAKNDEDNESKTLEAPADLFSQSLTFDTQMQRVLEVDEEDKPKIKRNTSFHSDDLGFVSDFSPPKQNQKMRKDASEVGKACPSSAIIKFPDLGAPRSISTPVSTIRKEEDVLNKSHGQSLKRKNCISNSPDFIIGSDDSYVEEGHVSKKPRVVNSRNSRESFESHIQDESDTEILPTPKCNKTTITKSISNVSNKSIAGRKGSLLNSKSLAREEINQRKSYYAQWNKFRNLSNLSARASWDKISIIDVSADNDVFQSFREELKLQNIVGLALGCRRIIRERKSSIGLKIMKKKVEKPKEVTTTLKV</sequence>
<feature type="compositionally biased region" description="Basic and acidic residues" evidence="1">
    <location>
        <begin position="413"/>
        <end position="430"/>
    </location>
</feature>
<organism evidence="3">
    <name type="scientific">Menopon gallinae</name>
    <name type="common">poultry shaft louse</name>
    <dbReference type="NCBI Taxonomy" id="328185"/>
    <lineage>
        <taxon>Eukaryota</taxon>
        <taxon>Metazoa</taxon>
        <taxon>Ecdysozoa</taxon>
        <taxon>Arthropoda</taxon>
        <taxon>Hexapoda</taxon>
        <taxon>Insecta</taxon>
        <taxon>Pterygota</taxon>
        <taxon>Neoptera</taxon>
        <taxon>Paraneoptera</taxon>
        <taxon>Psocodea</taxon>
        <taxon>Troctomorpha</taxon>
        <taxon>Phthiraptera</taxon>
        <taxon>Amblycera</taxon>
        <taxon>Menoponidae</taxon>
        <taxon>Menopon</taxon>
    </lineage>
</organism>
<feature type="domain" description="POLQ-like helical" evidence="2">
    <location>
        <begin position="2"/>
        <end position="106"/>
    </location>
</feature>
<evidence type="ECO:0000313" key="3">
    <source>
        <dbReference type="EMBL" id="KAL0273561.1"/>
    </source>
</evidence>
<dbReference type="GO" id="GO:0097681">
    <property type="term" value="P:double-strand break repair via alternative nonhomologous end joining"/>
    <property type="evidence" value="ECO:0007669"/>
    <property type="project" value="TreeGrafter"/>
</dbReference>
<feature type="compositionally biased region" description="Basic and acidic residues" evidence="1">
    <location>
        <begin position="575"/>
        <end position="586"/>
    </location>
</feature>
<evidence type="ECO:0000259" key="2">
    <source>
        <dbReference type="Pfam" id="PF21099"/>
    </source>
</evidence>
<dbReference type="EMBL" id="JARGDH010000003">
    <property type="protein sequence ID" value="KAL0273561.1"/>
    <property type="molecule type" value="Genomic_DNA"/>
</dbReference>
<feature type="region of interest" description="Disordered" evidence="1">
    <location>
        <begin position="409"/>
        <end position="435"/>
    </location>
</feature>
<dbReference type="InterPro" id="IPR048960">
    <property type="entry name" value="POLQ-like_helical"/>
</dbReference>
<accession>A0AAW2HVB3</accession>
<comment type="caution">
    <text evidence="3">The sequence shown here is derived from an EMBL/GenBank/DDBJ whole genome shotgun (WGS) entry which is preliminary data.</text>
</comment>
<dbReference type="InterPro" id="IPR002298">
    <property type="entry name" value="DNA_polymerase_A"/>
</dbReference>